<reference evidence="1 2" key="2">
    <citation type="submission" date="2017-10" db="EMBL/GenBank/DDBJ databases">
        <title>Extensive intraspecific genome diversity in a model arbuscular mycorrhizal fungus.</title>
        <authorList>
            <person name="Chen E.C.H."/>
            <person name="Morin E."/>
            <person name="Baudet D."/>
            <person name="Noel J."/>
            <person name="Ndikumana S."/>
            <person name="Charron P."/>
            <person name="St-Onge C."/>
            <person name="Giorgi J."/>
            <person name="Grigoriev I.V."/>
            <person name="Roux C."/>
            <person name="Martin F.M."/>
            <person name="Corradi N."/>
        </authorList>
    </citation>
    <scope>NUCLEOTIDE SEQUENCE [LARGE SCALE GENOMIC DNA]</scope>
    <source>
        <strain evidence="1 2">C2</strain>
    </source>
</reference>
<protein>
    <submittedName>
        <fullName evidence="1">Uncharacterized protein</fullName>
    </submittedName>
</protein>
<dbReference type="AlphaFoldDB" id="A0A2N1M2L5"/>
<comment type="caution">
    <text evidence="1">The sequence shown here is derived from an EMBL/GenBank/DDBJ whole genome shotgun (WGS) entry which is preliminary data.</text>
</comment>
<gene>
    <name evidence="1" type="ORF">RhiirC2_858832</name>
</gene>
<name>A0A2N1M2L5_9GLOM</name>
<dbReference type="Proteomes" id="UP000233469">
    <property type="component" value="Unassembled WGS sequence"/>
</dbReference>
<organism evidence="1 2">
    <name type="scientific">Rhizophagus irregularis</name>
    <dbReference type="NCBI Taxonomy" id="588596"/>
    <lineage>
        <taxon>Eukaryota</taxon>
        <taxon>Fungi</taxon>
        <taxon>Fungi incertae sedis</taxon>
        <taxon>Mucoromycota</taxon>
        <taxon>Glomeromycotina</taxon>
        <taxon>Glomeromycetes</taxon>
        <taxon>Glomerales</taxon>
        <taxon>Glomeraceae</taxon>
        <taxon>Rhizophagus</taxon>
    </lineage>
</organism>
<proteinExistence type="predicted"/>
<reference evidence="1 2" key="1">
    <citation type="submission" date="2016-04" db="EMBL/GenBank/DDBJ databases">
        <title>Genome analyses suggest a sexual origin of heterokaryosis in a supposedly ancient asexual fungus.</title>
        <authorList>
            <person name="Ropars J."/>
            <person name="Sedzielewska K."/>
            <person name="Noel J."/>
            <person name="Charron P."/>
            <person name="Farinelli L."/>
            <person name="Marton T."/>
            <person name="Kruger M."/>
            <person name="Pelin A."/>
            <person name="Brachmann A."/>
            <person name="Corradi N."/>
        </authorList>
    </citation>
    <scope>NUCLEOTIDE SEQUENCE [LARGE SCALE GENOMIC DNA]</scope>
    <source>
        <strain evidence="1 2">C2</strain>
    </source>
</reference>
<evidence type="ECO:0000313" key="2">
    <source>
        <dbReference type="Proteomes" id="UP000233469"/>
    </source>
</evidence>
<accession>A0A2N1M2L5</accession>
<sequence>MLEMLKDVKNIMRMIDIYPQQTIIVCECALYDLEIFLGHQDYSQRHKEKDEIVKDIVSGLLELQKHNIELLSKTILSRMSLQKFKQSTYYTGVAENKNMYRIYNTNQTTVLAEPMNLDSNYISGMREEEYRLYVGIESFLNYYSLGYFFKV</sequence>
<dbReference type="EMBL" id="LLXL01006613">
    <property type="protein sequence ID" value="PKK55881.1"/>
    <property type="molecule type" value="Genomic_DNA"/>
</dbReference>
<evidence type="ECO:0000313" key="1">
    <source>
        <dbReference type="EMBL" id="PKK55881.1"/>
    </source>
</evidence>